<keyword evidence="2" id="KW-1185">Reference proteome</keyword>
<reference evidence="1 2" key="2">
    <citation type="submission" date="2018-11" db="EMBL/GenBank/DDBJ databases">
        <authorList>
            <consortium name="Pathogen Informatics"/>
        </authorList>
    </citation>
    <scope>NUCLEOTIDE SEQUENCE [LARGE SCALE GENOMIC DNA]</scope>
</reference>
<dbReference type="OrthoDB" id="6285070at2759"/>
<proteinExistence type="predicted"/>
<dbReference type="AlphaFoldDB" id="A0A0R3W4R3"/>
<accession>A0A0R3W4R3</accession>
<dbReference type="Proteomes" id="UP000282613">
    <property type="component" value="Unassembled WGS sequence"/>
</dbReference>
<reference evidence="3" key="1">
    <citation type="submission" date="2017-02" db="UniProtKB">
        <authorList>
            <consortium name="WormBaseParasite"/>
        </authorList>
    </citation>
    <scope>IDENTIFICATION</scope>
</reference>
<protein>
    <submittedName>
        <fullName evidence="1 3">Uncharacterized protein</fullName>
    </submittedName>
</protein>
<evidence type="ECO:0000313" key="3">
    <source>
        <dbReference type="WBParaSite" id="TASK_0000505101-mRNA-1"/>
    </source>
</evidence>
<evidence type="ECO:0000313" key="2">
    <source>
        <dbReference type="Proteomes" id="UP000282613"/>
    </source>
</evidence>
<dbReference type="WBParaSite" id="TASK_0000505101-mRNA-1">
    <property type="protein sequence ID" value="TASK_0000505101-mRNA-1"/>
    <property type="gene ID" value="TASK_0000505101"/>
</dbReference>
<evidence type="ECO:0000313" key="1">
    <source>
        <dbReference type="EMBL" id="VDK34425.1"/>
    </source>
</evidence>
<sequence>MNIQEHTPIRIGGGRLSNSYPHEFNYATVINASQIPPIIEDRVKSLQVVRPRVSSTSPMRFCVQTKDCFVVRVIKIADKKTAHLEFSTGSPTSALVEPLKAALHDPQKMQSIEEIILEAVRVNNPSVYIGFQAQLPAIALGYVLKSTSADQVNTSNSLQTYRQCRLGKGVRLCFSCPLLGKGLNIRDFFSGKVYQRLTSWEKSSRHPGILHEVLQALKKSVDWMLEQIQLNGLRTVLPEVDYVFYPCASTLLSQERASRQLSMLALRQGPQQQQQRQNPLLASVINSSRPLSAYGTCFDGKGTENTVTKSLDRQISLSAGAYGSPLHHLPEYSPYASRPLRDLQQHSTGTSSINSICHTDYNEAPTDRMCGRHFISVSASPPARWASNHASPIYPTLEGGETSGTSPIYLSGVNPQKAGKISSSSPLSKENNFMTALINEVVDRLRKSPHLPLVVMPTQTPGSPPIVFQLPSPDVIFVGLPATIGHNGHERPRLVTSPADSSAFVVTSKKSANSSVGLLPLNYSPERQDDSTFTVSAPHPGCILGVSPEGDLYEFKPS</sequence>
<gene>
    <name evidence="1" type="ORF">TASK_LOCUS5052</name>
</gene>
<organism evidence="3">
    <name type="scientific">Taenia asiatica</name>
    <name type="common">Asian tapeworm</name>
    <dbReference type="NCBI Taxonomy" id="60517"/>
    <lineage>
        <taxon>Eukaryota</taxon>
        <taxon>Metazoa</taxon>
        <taxon>Spiralia</taxon>
        <taxon>Lophotrochozoa</taxon>
        <taxon>Platyhelminthes</taxon>
        <taxon>Cestoda</taxon>
        <taxon>Eucestoda</taxon>
        <taxon>Cyclophyllidea</taxon>
        <taxon>Taeniidae</taxon>
        <taxon>Taenia</taxon>
    </lineage>
</organism>
<dbReference type="EMBL" id="UYRS01018388">
    <property type="protein sequence ID" value="VDK34425.1"/>
    <property type="molecule type" value="Genomic_DNA"/>
</dbReference>
<name>A0A0R3W4R3_TAEAS</name>